<dbReference type="InterPro" id="IPR013108">
    <property type="entry name" value="Amidohydro_3"/>
</dbReference>
<protein>
    <submittedName>
        <fullName evidence="2">Amidohydrolase 3</fullName>
    </submittedName>
</protein>
<evidence type="ECO:0000313" key="3">
    <source>
        <dbReference type="Proteomes" id="UP000028702"/>
    </source>
</evidence>
<dbReference type="GO" id="GO:0005829">
    <property type="term" value="C:cytosol"/>
    <property type="evidence" value="ECO:0007669"/>
    <property type="project" value="TreeGrafter"/>
</dbReference>
<dbReference type="PANTHER" id="PTHR11647:SF1">
    <property type="entry name" value="COLLAPSIN RESPONSE MEDIATOR PROTEIN"/>
    <property type="match status" value="1"/>
</dbReference>
<dbReference type="GO" id="GO:0016812">
    <property type="term" value="F:hydrolase activity, acting on carbon-nitrogen (but not peptide) bonds, in cyclic amides"/>
    <property type="evidence" value="ECO:0007669"/>
    <property type="project" value="TreeGrafter"/>
</dbReference>
<dbReference type="EMBL" id="BBIO01000005">
    <property type="protein sequence ID" value="GAK44816.1"/>
    <property type="molecule type" value="Genomic_DNA"/>
</dbReference>
<evidence type="ECO:0000313" key="2">
    <source>
        <dbReference type="EMBL" id="GAK44816.1"/>
    </source>
</evidence>
<name>A0A081B9U8_9HYPH</name>
<feature type="domain" description="Amidohydrolase 3" evidence="1">
    <location>
        <begin position="43"/>
        <end position="547"/>
    </location>
</feature>
<dbReference type="InterPro" id="IPR032466">
    <property type="entry name" value="Metal_Hydrolase"/>
</dbReference>
<dbReference type="SUPFAM" id="SSF51556">
    <property type="entry name" value="Metallo-dependent hydrolases"/>
    <property type="match status" value="1"/>
</dbReference>
<dbReference type="Gene3D" id="3.20.20.140">
    <property type="entry name" value="Metal-dependent hydrolases"/>
    <property type="match status" value="1"/>
</dbReference>
<dbReference type="InterPro" id="IPR011059">
    <property type="entry name" value="Metal-dep_hydrolase_composite"/>
</dbReference>
<dbReference type="RefSeq" id="WP_045444712.1">
    <property type="nucleotide sequence ID" value="NZ_BBIO01000005.1"/>
</dbReference>
<dbReference type="CDD" id="cd01297">
    <property type="entry name" value="D-aminoacylase"/>
    <property type="match status" value="1"/>
</dbReference>
<dbReference type="Proteomes" id="UP000028702">
    <property type="component" value="Unassembled WGS sequence"/>
</dbReference>
<keyword evidence="3" id="KW-1185">Reference proteome</keyword>
<proteinExistence type="predicted"/>
<dbReference type="AlphaFoldDB" id="A0A081B9U8"/>
<gene>
    <name evidence="2" type="ORF">M2A_1315</name>
</gene>
<sequence length="581" mass="63195">MYDLVIRGGTVYDGTGSAPFKADIAVKDGLIAEIGEIAGTGKEEIDAAGQIVTPGFVDVHTHYDGQVTWDPYLQPSTFHGVTTAVMGNCGVGFAPCRPDRHDWLIGLMEGVEDIPGTALVEGIKWNWESFPEYMDAVDASPLALDVGLQVPHGALRAYVMGERGARLEPATPEDTAEMARLVKEALEAGALGFSTSRTEKHRDKHGAHTPTYKAERDELHGIAKAMGESGKGVLQLIADFRDVDEEFAMLRGMVEISGRPMSMTIEQDDRYPDTWKNVLRNIEEAAEAGLPVKGQVPPRPTGVLLGLSSSLNPFLMHQTFREIWGAPLEKQVEALRDPAFRARLLAEEPDYPAGEIVTMLCTAYHKMYELGDPPNYEPSPEDSVGAMAERDGKPPREVLLDLMLKRDGHALLYFPLMNYTGGSLDDVYKMMTHKHTAFGLGDGGAHVGILCDASFPTTILTHWGRDRTRGPKLPLEWLINRQTQANAELVGLLDRGVLAPGMKADINVIDFDRLKLRAPEIVYDLPAGGKRLIQKAEGYTATIISGTLAFKNGEPTGALVGKLLRGARPRPQGAQIGAAAD</sequence>
<dbReference type="InterPro" id="IPR050378">
    <property type="entry name" value="Metallo-dep_Hydrolases_sf"/>
</dbReference>
<dbReference type="SUPFAM" id="SSF51338">
    <property type="entry name" value="Composite domain of metallo-dependent hydrolases"/>
    <property type="match status" value="1"/>
</dbReference>
<dbReference type="STRING" id="1333998.M2A_1315"/>
<comment type="caution">
    <text evidence="2">The sequence shown here is derived from an EMBL/GenBank/DDBJ whole genome shotgun (WGS) entry which is preliminary data.</text>
</comment>
<keyword evidence="2" id="KW-0378">Hydrolase</keyword>
<dbReference type="Pfam" id="PF07969">
    <property type="entry name" value="Amidohydro_3"/>
    <property type="match status" value="1"/>
</dbReference>
<dbReference type="PANTHER" id="PTHR11647">
    <property type="entry name" value="HYDRANTOINASE/DIHYDROPYRIMIDINASE FAMILY MEMBER"/>
    <property type="match status" value="1"/>
</dbReference>
<accession>A0A081B9U8</accession>
<evidence type="ECO:0000259" key="1">
    <source>
        <dbReference type="Pfam" id="PF07969"/>
    </source>
</evidence>
<dbReference type="MEROPS" id="M38.976"/>
<organism evidence="2 3">
    <name type="scientific">Tepidicaulis marinus</name>
    <dbReference type="NCBI Taxonomy" id="1333998"/>
    <lineage>
        <taxon>Bacteria</taxon>
        <taxon>Pseudomonadati</taxon>
        <taxon>Pseudomonadota</taxon>
        <taxon>Alphaproteobacteria</taxon>
        <taxon>Hyphomicrobiales</taxon>
        <taxon>Parvibaculaceae</taxon>
        <taxon>Tepidicaulis</taxon>
    </lineage>
</organism>
<reference evidence="2 3" key="1">
    <citation type="submission" date="2014-07" db="EMBL/GenBank/DDBJ databases">
        <title>Tepidicaulis marinum gen. nov., sp. nov., a novel marine bacterium denitrifying nitrate to nitrous oxide strictly under microaerobic conditions.</title>
        <authorList>
            <person name="Takeuchi M."/>
            <person name="Yamagishi T."/>
            <person name="Kamagata Y."/>
            <person name="Oshima K."/>
            <person name="Hattori M."/>
            <person name="Katayama T."/>
            <person name="Hanada S."/>
            <person name="Tamaki H."/>
            <person name="Marumo K."/>
            <person name="Maeda H."/>
            <person name="Nedachi M."/>
            <person name="Iwasaki W."/>
            <person name="Suwa Y."/>
            <person name="Sakata S."/>
        </authorList>
    </citation>
    <scope>NUCLEOTIDE SEQUENCE [LARGE SCALE GENOMIC DNA]</scope>
    <source>
        <strain evidence="2 3">MA2</strain>
    </source>
</reference>
<dbReference type="eggNOG" id="COG3653">
    <property type="taxonomic scope" value="Bacteria"/>
</dbReference>